<protein>
    <recommendedName>
        <fullName evidence="5">Sulfatase N-terminal domain-containing protein</fullName>
    </recommendedName>
</protein>
<dbReference type="Gene3D" id="3.40.720.10">
    <property type="entry name" value="Alkaline Phosphatase, subunit A"/>
    <property type="match status" value="1"/>
</dbReference>
<dbReference type="Proteomes" id="UP001500954">
    <property type="component" value="Unassembled WGS sequence"/>
</dbReference>
<feature type="domain" description="Sulfatase N-terminal" evidence="5">
    <location>
        <begin position="28"/>
        <end position="342"/>
    </location>
</feature>
<dbReference type="PANTHER" id="PTHR42693:SF53">
    <property type="entry name" value="ENDO-4-O-SULFATASE"/>
    <property type="match status" value="1"/>
</dbReference>
<proteinExistence type="inferred from homology"/>
<name>A0ABP6XR97_9FLAO</name>
<organism evidence="6 7">
    <name type="scientific">Snuella lapsa</name>
    <dbReference type="NCBI Taxonomy" id="870481"/>
    <lineage>
        <taxon>Bacteria</taxon>
        <taxon>Pseudomonadati</taxon>
        <taxon>Bacteroidota</taxon>
        <taxon>Flavobacteriia</taxon>
        <taxon>Flavobacteriales</taxon>
        <taxon>Flavobacteriaceae</taxon>
        <taxon>Snuella</taxon>
    </lineage>
</organism>
<comment type="caution">
    <text evidence="6">The sequence shown here is derived from an EMBL/GenBank/DDBJ whole genome shotgun (WGS) entry which is preliminary data.</text>
</comment>
<evidence type="ECO:0000256" key="4">
    <source>
        <dbReference type="ARBA" id="ARBA00022837"/>
    </source>
</evidence>
<evidence type="ECO:0000313" key="6">
    <source>
        <dbReference type="EMBL" id="GAA3570942.1"/>
    </source>
</evidence>
<evidence type="ECO:0000259" key="5">
    <source>
        <dbReference type="Pfam" id="PF00884"/>
    </source>
</evidence>
<sequence>MNKKRTGLLFLVILNCLITLGQNQKQKPNFILIVADDLGYGDLSLTGSTQIKTPNIDKLANGGMFFSQGYVSSAVCSPSRAGFITGINQVEFGHDNNLANNQPGFDPEYLGLPLSVKTIADHLKPLGYVNGLIGKWHLGHTKQFHPLKRGFDEFWGYTGGGHDYFVSETNGKGYRVPLECNYKKPQQITYITDDKGDECVDFIKRHKNEAFFLFASFNAPHTPMQATKEDLELYAHIKDSKRRTYAAMVHRLDVNVGKIMNTLKNQGLDKNTLVIFISDNGGPTKTNGSINAPYNGKKGTLLEGGIHVPYIMHWPGTIPSGTTYSNPVSSLDFAPTFMALAGGNEKAVSFSGVNLLPAITSTTPLAEPHELLKWRFTISAAIRKGEWKLIRLPDRLPLLYHLPSDPSEQNNIALKHLETTKDLLKTLGEWDVTLPHPVFLEGAQWKKIQLGQYDDTYQITQPD</sequence>
<dbReference type="RefSeq" id="WP_345005950.1">
    <property type="nucleotide sequence ID" value="NZ_BAABCY010000055.1"/>
</dbReference>
<dbReference type="PROSITE" id="PS00523">
    <property type="entry name" value="SULFATASE_1"/>
    <property type="match status" value="1"/>
</dbReference>
<dbReference type="InterPro" id="IPR000917">
    <property type="entry name" value="Sulfatase_N"/>
</dbReference>
<dbReference type="InterPro" id="IPR024607">
    <property type="entry name" value="Sulfatase_CS"/>
</dbReference>
<dbReference type="InterPro" id="IPR050738">
    <property type="entry name" value="Sulfatase"/>
</dbReference>
<evidence type="ECO:0000256" key="2">
    <source>
        <dbReference type="ARBA" id="ARBA00022723"/>
    </source>
</evidence>
<dbReference type="Gene3D" id="3.30.1120.10">
    <property type="match status" value="1"/>
</dbReference>
<evidence type="ECO:0000313" key="7">
    <source>
        <dbReference type="Proteomes" id="UP001500954"/>
    </source>
</evidence>
<keyword evidence="7" id="KW-1185">Reference proteome</keyword>
<reference evidence="7" key="1">
    <citation type="journal article" date="2019" name="Int. J. Syst. Evol. Microbiol.">
        <title>The Global Catalogue of Microorganisms (GCM) 10K type strain sequencing project: providing services to taxonomists for standard genome sequencing and annotation.</title>
        <authorList>
            <consortium name="The Broad Institute Genomics Platform"/>
            <consortium name="The Broad Institute Genome Sequencing Center for Infectious Disease"/>
            <person name="Wu L."/>
            <person name="Ma J."/>
        </authorList>
    </citation>
    <scope>NUCLEOTIDE SEQUENCE [LARGE SCALE GENOMIC DNA]</scope>
    <source>
        <strain evidence="7">JCM 17111</strain>
    </source>
</reference>
<keyword evidence="2" id="KW-0479">Metal-binding</keyword>
<dbReference type="SUPFAM" id="SSF53649">
    <property type="entry name" value="Alkaline phosphatase-like"/>
    <property type="match status" value="1"/>
</dbReference>
<dbReference type="PANTHER" id="PTHR42693">
    <property type="entry name" value="ARYLSULFATASE FAMILY MEMBER"/>
    <property type="match status" value="1"/>
</dbReference>
<comment type="similarity">
    <text evidence="1">Belongs to the sulfatase family.</text>
</comment>
<keyword evidence="3" id="KW-0378">Hydrolase</keyword>
<evidence type="ECO:0000256" key="3">
    <source>
        <dbReference type="ARBA" id="ARBA00022801"/>
    </source>
</evidence>
<keyword evidence="4" id="KW-0106">Calcium</keyword>
<dbReference type="EMBL" id="BAABCY010000055">
    <property type="protein sequence ID" value="GAA3570942.1"/>
    <property type="molecule type" value="Genomic_DNA"/>
</dbReference>
<gene>
    <name evidence="6" type="ORF">GCM10022395_20680</name>
</gene>
<accession>A0ABP6XR97</accession>
<dbReference type="Pfam" id="PF00884">
    <property type="entry name" value="Sulfatase"/>
    <property type="match status" value="1"/>
</dbReference>
<dbReference type="InterPro" id="IPR017850">
    <property type="entry name" value="Alkaline_phosphatase_core_sf"/>
</dbReference>
<evidence type="ECO:0000256" key="1">
    <source>
        <dbReference type="ARBA" id="ARBA00008779"/>
    </source>
</evidence>